<keyword evidence="4" id="KW-0472">Membrane</keyword>
<dbReference type="GO" id="GO:0009279">
    <property type="term" value="C:cell outer membrane"/>
    <property type="evidence" value="ECO:0007669"/>
    <property type="project" value="UniProtKB-SubCell"/>
</dbReference>
<keyword evidence="4" id="KW-0998">Cell outer membrane</keyword>
<keyword evidence="3" id="KW-0574">Periplasm</keyword>
<dbReference type="Pfam" id="PF07963">
    <property type="entry name" value="N_methyl"/>
    <property type="match status" value="1"/>
</dbReference>
<dbReference type="SUPFAM" id="SSF54523">
    <property type="entry name" value="Pili subunits"/>
    <property type="match status" value="1"/>
</dbReference>
<comment type="subcellular location">
    <subcellularLocation>
        <location evidence="1">Cell outer membrane</location>
        <topology evidence="1">Single-pass membrane protein</topology>
    </subcellularLocation>
    <subcellularLocation>
        <location evidence="2">Periplasm</location>
    </subcellularLocation>
</comment>
<dbReference type="AlphaFoldDB" id="A0A430RU04"/>
<evidence type="ECO:0000313" key="5">
    <source>
        <dbReference type="EMBL" id="RTH03707.1"/>
    </source>
</evidence>
<evidence type="ECO:0000256" key="3">
    <source>
        <dbReference type="ARBA" id="ARBA00022764"/>
    </source>
</evidence>
<dbReference type="InterPro" id="IPR012902">
    <property type="entry name" value="N_methyl_site"/>
</dbReference>
<accession>A0A430RU04</accession>
<organism evidence="6 9">
    <name type="scientific">Thermus scotoductus</name>
    <dbReference type="NCBI Taxonomy" id="37636"/>
    <lineage>
        <taxon>Bacteria</taxon>
        <taxon>Thermotogati</taxon>
        <taxon>Deinococcota</taxon>
        <taxon>Deinococci</taxon>
        <taxon>Thermales</taxon>
        <taxon>Thermaceae</taxon>
        <taxon>Thermus</taxon>
    </lineage>
</organism>
<evidence type="ECO:0000313" key="8">
    <source>
        <dbReference type="Proteomes" id="UP000286734"/>
    </source>
</evidence>
<evidence type="ECO:0000256" key="1">
    <source>
        <dbReference type="ARBA" id="ARBA00004203"/>
    </source>
</evidence>
<dbReference type="EMBL" id="PELP01000222">
    <property type="protein sequence ID" value="RTH03707.1"/>
    <property type="molecule type" value="Genomic_DNA"/>
</dbReference>
<dbReference type="RefSeq" id="WP_126170822.1">
    <property type="nucleotide sequence ID" value="NZ_PELL01000391.1"/>
</dbReference>
<comment type="caution">
    <text evidence="6">The sequence shown here is derived from an EMBL/GenBank/DDBJ whole genome shotgun (WGS) entry which is preliminary data.</text>
</comment>
<dbReference type="PROSITE" id="PS00409">
    <property type="entry name" value="PROKAR_NTER_METHYL"/>
    <property type="match status" value="1"/>
</dbReference>
<evidence type="ECO:0000313" key="10">
    <source>
        <dbReference type="Proteomes" id="UP000288347"/>
    </source>
</evidence>
<evidence type="ECO:0000313" key="9">
    <source>
        <dbReference type="Proteomes" id="UP000287306"/>
    </source>
</evidence>
<dbReference type="EMBL" id="PELY01000408">
    <property type="protein sequence ID" value="RTH23119.1"/>
    <property type="molecule type" value="Genomic_DNA"/>
</dbReference>
<dbReference type="Proteomes" id="UP000286734">
    <property type="component" value="Unassembled WGS sequence"/>
</dbReference>
<dbReference type="InterPro" id="IPR045584">
    <property type="entry name" value="Pilin-like"/>
</dbReference>
<dbReference type="GO" id="GO:0042597">
    <property type="term" value="C:periplasmic space"/>
    <property type="evidence" value="ECO:0007669"/>
    <property type="project" value="UniProtKB-SubCell"/>
</dbReference>
<evidence type="ECO:0000256" key="4">
    <source>
        <dbReference type="ARBA" id="ARBA00023237"/>
    </source>
</evidence>
<dbReference type="Proteomes" id="UP000288347">
    <property type="component" value="Unassembled WGS sequence"/>
</dbReference>
<sequence>MKRGFSLIEILVALALFGLLSALTFSSLLGLFRTNRLSNLEAEAALVAKGYLEQAVRNATYSPANGTLQLPSLNDSRGFQVSLAAGGRLPGNDVSLSSCTQNPSGWSCTVSCQKNGTSVPCPLVTVQLTLTRGGRTQVFYREWSP</sequence>
<dbReference type="EMBL" id="PEMH01000382">
    <property type="protein sequence ID" value="RTH97140.1"/>
    <property type="molecule type" value="Genomic_DNA"/>
</dbReference>
<protein>
    <submittedName>
        <fullName evidence="6">Prepilin-type cleavage/methylation domain-containing protein</fullName>
    </submittedName>
</protein>
<dbReference type="Gene3D" id="3.30.700.10">
    <property type="entry name" value="Glycoprotein, Type 4 Pilin"/>
    <property type="match status" value="1"/>
</dbReference>
<evidence type="ECO:0000313" key="7">
    <source>
        <dbReference type="EMBL" id="RTH97140.1"/>
    </source>
</evidence>
<proteinExistence type="predicted"/>
<dbReference type="NCBIfam" id="TIGR02532">
    <property type="entry name" value="IV_pilin_GFxxxE"/>
    <property type="match status" value="1"/>
</dbReference>
<reference evidence="8 9" key="1">
    <citation type="journal article" date="2019" name="Extremophiles">
        <title>Biogeography of thermophiles and predominance of Thermus scotoductus in domestic water heaters.</title>
        <authorList>
            <person name="Wilpiszeski R.L."/>
            <person name="Zhang Z."/>
            <person name="House C.H."/>
        </authorList>
    </citation>
    <scope>NUCLEOTIDE SEQUENCE [LARGE SCALE GENOMIC DNA]</scope>
    <source>
        <strain evidence="7 10">16_S16</strain>
        <strain evidence="6 9">25_S25</strain>
        <strain evidence="5 8">34_S34</strain>
    </source>
</reference>
<evidence type="ECO:0000256" key="2">
    <source>
        <dbReference type="ARBA" id="ARBA00004418"/>
    </source>
</evidence>
<gene>
    <name evidence="7" type="ORF">CSW29_11955</name>
    <name evidence="6" type="ORF">CSW38_11410</name>
    <name evidence="5" type="ORF">CSW47_08120</name>
</gene>
<evidence type="ECO:0000313" key="6">
    <source>
        <dbReference type="EMBL" id="RTH23119.1"/>
    </source>
</evidence>
<name>A0A430RU04_THESC</name>
<dbReference type="Proteomes" id="UP000287306">
    <property type="component" value="Unassembled WGS sequence"/>
</dbReference>